<dbReference type="GO" id="GO:0005737">
    <property type="term" value="C:cytoplasm"/>
    <property type="evidence" value="ECO:0007669"/>
    <property type="project" value="TreeGrafter"/>
</dbReference>
<dbReference type="eggNOG" id="COG5184">
    <property type="taxonomic scope" value="Bacteria"/>
</dbReference>
<dbReference type="PROSITE" id="PS50012">
    <property type="entry name" value="RCC1_3"/>
    <property type="match status" value="6"/>
</dbReference>
<dbReference type="Pfam" id="PF13540">
    <property type="entry name" value="RCC1_2"/>
    <property type="match status" value="1"/>
</dbReference>
<dbReference type="SUPFAM" id="SSF50985">
    <property type="entry name" value="RCC1/BLIP-II"/>
    <property type="match status" value="2"/>
</dbReference>
<feature type="compositionally biased region" description="Acidic residues" evidence="5">
    <location>
        <begin position="40"/>
        <end position="51"/>
    </location>
</feature>
<evidence type="ECO:0000256" key="2">
    <source>
        <dbReference type="ARBA" id="ARBA00022729"/>
    </source>
</evidence>
<evidence type="ECO:0000313" key="8">
    <source>
        <dbReference type="Proteomes" id="UP000005801"/>
    </source>
</evidence>
<dbReference type="InterPro" id="IPR058923">
    <property type="entry name" value="RCC1-like_dom"/>
</dbReference>
<evidence type="ECO:0000259" key="6">
    <source>
        <dbReference type="Pfam" id="PF25390"/>
    </source>
</evidence>
<name>A6GB14_9BACT</name>
<dbReference type="EMBL" id="ABCS01000055">
    <property type="protein sequence ID" value="EDM76896.1"/>
    <property type="molecule type" value="Genomic_DNA"/>
</dbReference>
<organism evidence="7 8">
    <name type="scientific">Plesiocystis pacifica SIR-1</name>
    <dbReference type="NCBI Taxonomy" id="391625"/>
    <lineage>
        <taxon>Bacteria</taxon>
        <taxon>Pseudomonadati</taxon>
        <taxon>Myxococcota</taxon>
        <taxon>Polyangia</taxon>
        <taxon>Nannocystales</taxon>
        <taxon>Nannocystaceae</taxon>
        <taxon>Plesiocystis</taxon>
    </lineage>
</organism>
<feature type="compositionally biased region" description="Low complexity" evidence="5">
    <location>
        <begin position="71"/>
        <end position="87"/>
    </location>
</feature>
<comment type="caution">
    <text evidence="7">The sequence shown here is derived from an EMBL/GenBank/DDBJ whole genome shotgun (WGS) entry which is preliminary data.</text>
</comment>
<evidence type="ECO:0000256" key="3">
    <source>
        <dbReference type="ARBA" id="ARBA00022737"/>
    </source>
</evidence>
<dbReference type="Proteomes" id="UP000005801">
    <property type="component" value="Unassembled WGS sequence"/>
</dbReference>
<gene>
    <name evidence="7" type="ORF">PPSIR1_37444</name>
</gene>
<evidence type="ECO:0000313" key="7">
    <source>
        <dbReference type="EMBL" id="EDM76896.1"/>
    </source>
</evidence>
<dbReference type="Pfam" id="PF25390">
    <property type="entry name" value="WD40_RLD"/>
    <property type="match status" value="1"/>
</dbReference>
<evidence type="ECO:0000256" key="4">
    <source>
        <dbReference type="ARBA" id="ARBA00023157"/>
    </source>
</evidence>
<dbReference type="PANTHER" id="PTHR45982">
    <property type="entry name" value="REGULATOR OF CHROMOSOME CONDENSATION"/>
    <property type="match status" value="1"/>
</dbReference>
<feature type="region of interest" description="Disordered" evidence="5">
    <location>
        <begin position="39"/>
        <end position="93"/>
    </location>
</feature>
<dbReference type="InterPro" id="IPR011936">
    <property type="entry name" value="Myxo_disulph_rpt"/>
</dbReference>
<protein>
    <submittedName>
        <fullName evidence="7">Regulator of chromosome condensation, RCC1</fullName>
    </submittedName>
</protein>
<dbReference type="InterPro" id="IPR051553">
    <property type="entry name" value="Ran_GTPase-activating"/>
</dbReference>
<dbReference type="NCBIfam" id="TIGR02232">
    <property type="entry name" value="myxo_disulf_rpt"/>
    <property type="match status" value="1"/>
</dbReference>
<keyword evidence="3" id="KW-0677">Repeat</keyword>
<accession>A6GB14</accession>
<dbReference type="OrthoDB" id="9758365at2"/>
<proteinExistence type="predicted"/>
<keyword evidence="8" id="KW-1185">Reference proteome</keyword>
<sequence>MASKTFDIHAVLPPTRGPWGSAMLATVLVGAFACASGETIDGDEANADDTVGDTVGDTEAGTESTEDGTADTETTAGDEATTSTEDSGTTDEGECTSLGCACDGSEESCDEGLTCIDGTCQTQGCNNNGVVEDGEQCDDGNDFEGDGCNNDCTWTQVLDVAAGRSHTCALIEGGRVRCWGLNNNGQLGYKNTENFGDNEPPSDPADVPLGEDAVAISVGGSHACATLDNGTVRCWGQGDSGQLGLGNTNNVGDDEFPFDVITVNNLDDGVLGMAAGGSHSCALVGAGAVRCWGLNASGQLGYGNTTNLTVVLNVDLTLGALATLLVAGEDHNCALLDDGKVRCWGRNNRGQLGYGNTDNIGDDESPGSVVPVPITPQGIPDGTAITDIALGHSHSCVLYETGDLLCWGDNFYGQLGQGDTETIGDTETLATLFPVDVGDDVDDIALGKQHTCAMMSGEIKCWGRNLYGQLGRGNIQHVGDDEVPADISPIVLGGTATALTAGDYHSCAIVDGHEVVCWGFNDYGQLGYGDTELRGDDELPAESGGIPLL</sequence>
<dbReference type="InterPro" id="IPR000408">
    <property type="entry name" value="Reg_chr_condens"/>
</dbReference>
<feature type="domain" description="RCC1-like" evidence="6">
    <location>
        <begin position="212"/>
        <end position="532"/>
    </location>
</feature>
<dbReference type="AlphaFoldDB" id="A6GB14"/>
<dbReference type="PROSITE" id="PS51257">
    <property type="entry name" value="PROKAR_LIPOPROTEIN"/>
    <property type="match status" value="1"/>
</dbReference>
<feature type="compositionally biased region" description="Low complexity" evidence="5">
    <location>
        <begin position="52"/>
        <end position="63"/>
    </location>
</feature>
<evidence type="ECO:0000256" key="1">
    <source>
        <dbReference type="ARBA" id="ARBA00022658"/>
    </source>
</evidence>
<dbReference type="Gene3D" id="2.130.10.30">
    <property type="entry name" value="Regulator of chromosome condensation 1/beta-lactamase-inhibitor protein II"/>
    <property type="match status" value="2"/>
</dbReference>
<dbReference type="RefSeq" id="WP_006973905.1">
    <property type="nucleotide sequence ID" value="NZ_ABCS01000055.1"/>
</dbReference>
<reference evidence="7 8" key="1">
    <citation type="submission" date="2007-06" db="EMBL/GenBank/DDBJ databases">
        <authorList>
            <person name="Shimkets L."/>
            <person name="Ferriera S."/>
            <person name="Johnson J."/>
            <person name="Kravitz S."/>
            <person name="Beeson K."/>
            <person name="Sutton G."/>
            <person name="Rogers Y.-H."/>
            <person name="Friedman R."/>
            <person name="Frazier M."/>
            <person name="Venter J.C."/>
        </authorList>
    </citation>
    <scope>NUCLEOTIDE SEQUENCE [LARGE SCALE GENOMIC DNA]</scope>
    <source>
        <strain evidence="7 8">SIR-1</strain>
    </source>
</reference>
<keyword evidence="2" id="KW-0732">Signal</keyword>
<dbReference type="PRINTS" id="PR00633">
    <property type="entry name" value="RCCNDNSATION"/>
</dbReference>
<evidence type="ECO:0000256" key="5">
    <source>
        <dbReference type="SAM" id="MobiDB-lite"/>
    </source>
</evidence>
<dbReference type="GO" id="GO:0005085">
    <property type="term" value="F:guanyl-nucleotide exchange factor activity"/>
    <property type="evidence" value="ECO:0007669"/>
    <property type="project" value="TreeGrafter"/>
</dbReference>
<keyword evidence="4" id="KW-1015">Disulfide bond</keyword>
<dbReference type="InterPro" id="IPR009091">
    <property type="entry name" value="RCC1/BLIP-II"/>
</dbReference>
<dbReference type="PANTHER" id="PTHR45982:SF1">
    <property type="entry name" value="REGULATOR OF CHROMOSOME CONDENSATION"/>
    <property type="match status" value="1"/>
</dbReference>
<dbReference type="STRING" id="391625.PPSIR1_37444"/>
<keyword evidence="1" id="KW-0344">Guanine-nucleotide releasing factor</keyword>